<dbReference type="SMART" id="SM00862">
    <property type="entry name" value="Trans_reg_C"/>
    <property type="match status" value="1"/>
</dbReference>
<dbReference type="PROSITE" id="PS51755">
    <property type="entry name" value="OMPR_PHOB"/>
    <property type="match status" value="1"/>
</dbReference>
<keyword evidence="7" id="KW-0804">Transcription</keyword>
<dbReference type="Gene3D" id="3.40.50.2300">
    <property type="match status" value="1"/>
</dbReference>
<organism evidence="13 14">
    <name type="scientific">Sphingorhabdus lutea</name>
    <dbReference type="NCBI Taxonomy" id="1913578"/>
    <lineage>
        <taxon>Bacteria</taxon>
        <taxon>Pseudomonadati</taxon>
        <taxon>Pseudomonadota</taxon>
        <taxon>Alphaproteobacteria</taxon>
        <taxon>Sphingomonadales</taxon>
        <taxon>Sphingomonadaceae</taxon>
        <taxon>Sphingorhabdus</taxon>
    </lineage>
</organism>
<dbReference type="GO" id="GO:0032993">
    <property type="term" value="C:protein-DNA complex"/>
    <property type="evidence" value="ECO:0007669"/>
    <property type="project" value="TreeGrafter"/>
</dbReference>
<gene>
    <name evidence="13" type="ORF">LPB140_04790</name>
</gene>
<evidence type="ECO:0000256" key="5">
    <source>
        <dbReference type="ARBA" id="ARBA00023015"/>
    </source>
</evidence>
<sequence length="238" mass="26733">MQKTRFHILVVDDEPSIRDPLSKYLVKQGFRVSSSESAAVARSMISSYSIDLILLDIMMPEENGLILLREITKNEGPPVILLTAMGEEADRIEGINLGADDYIVKPFSPKELVARINMVLRRIGPNKNEEIEAESLSFNGWTLLLKQQSLIDPDGAEVALSAGEFAMLKILTQRPHQLLSRDQLLDLSKGREAGPLDRSIDNQISRLRKKIEDDPANPQYIKTIWGGGYRWCIDVTMT</sequence>
<dbReference type="PROSITE" id="PS50110">
    <property type="entry name" value="RESPONSE_REGULATORY"/>
    <property type="match status" value="1"/>
</dbReference>
<dbReference type="InterPro" id="IPR001867">
    <property type="entry name" value="OmpR/PhoB-type_DNA-bd"/>
</dbReference>
<dbReference type="InterPro" id="IPR001789">
    <property type="entry name" value="Sig_transdc_resp-reg_receiver"/>
</dbReference>
<dbReference type="PANTHER" id="PTHR48111">
    <property type="entry name" value="REGULATOR OF RPOS"/>
    <property type="match status" value="1"/>
</dbReference>
<evidence type="ECO:0000256" key="4">
    <source>
        <dbReference type="ARBA" id="ARBA00023012"/>
    </source>
</evidence>
<dbReference type="GO" id="GO:0006355">
    <property type="term" value="P:regulation of DNA-templated transcription"/>
    <property type="evidence" value="ECO:0007669"/>
    <property type="project" value="InterPro"/>
</dbReference>
<feature type="domain" description="Response regulatory" evidence="11">
    <location>
        <begin position="7"/>
        <end position="120"/>
    </location>
</feature>
<dbReference type="RefSeq" id="WP_072560377.1">
    <property type="nucleotide sequence ID" value="NZ_CP018154.1"/>
</dbReference>
<dbReference type="AlphaFoldDB" id="A0A1L3JEM1"/>
<accession>A0A1L3JEM1</accession>
<evidence type="ECO:0000256" key="7">
    <source>
        <dbReference type="ARBA" id="ARBA00023163"/>
    </source>
</evidence>
<dbReference type="InterPro" id="IPR016032">
    <property type="entry name" value="Sig_transdc_resp-reg_C-effctor"/>
</dbReference>
<evidence type="ECO:0000256" key="2">
    <source>
        <dbReference type="ARBA" id="ARBA00022490"/>
    </source>
</evidence>
<keyword evidence="5" id="KW-0805">Transcription regulation</keyword>
<dbReference type="InterPro" id="IPR039420">
    <property type="entry name" value="WalR-like"/>
</dbReference>
<dbReference type="Pfam" id="PF00072">
    <property type="entry name" value="Response_reg"/>
    <property type="match status" value="1"/>
</dbReference>
<evidence type="ECO:0000256" key="8">
    <source>
        <dbReference type="ARBA" id="ARBA00067337"/>
    </source>
</evidence>
<dbReference type="CDD" id="cd00383">
    <property type="entry name" value="trans_reg_C"/>
    <property type="match status" value="1"/>
</dbReference>
<dbReference type="Pfam" id="PF00486">
    <property type="entry name" value="Trans_reg_C"/>
    <property type="match status" value="1"/>
</dbReference>
<dbReference type="InterPro" id="IPR036388">
    <property type="entry name" value="WH-like_DNA-bd_sf"/>
</dbReference>
<dbReference type="Gene3D" id="1.10.10.10">
    <property type="entry name" value="Winged helix-like DNA-binding domain superfamily/Winged helix DNA-binding domain"/>
    <property type="match status" value="1"/>
</dbReference>
<dbReference type="GO" id="GO:0000976">
    <property type="term" value="F:transcription cis-regulatory region binding"/>
    <property type="evidence" value="ECO:0007669"/>
    <property type="project" value="TreeGrafter"/>
</dbReference>
<protein>
    <recommendedName>
        <fullName evidence="8">Regulatory protein VirG</fullName>
    </recommendedName>
</protein>
<proteinExistence type="predicted"/>
<evidence type="ECO:0000256" key="9">
    <source>
        <dbReference type="PROSITE-ProRule" id="PRU00169"/>
    </source>
</evidence>
<keyword evidence="14" id="KW-1185">Reference proteome</keyword>
<feature type="DNA-binding region" description="OmpR/PhoB-type" evidence="10">
    <location>
        <begin position="133"/>
        <end position="233"/>
    </location>
</feature>
<evidence type="ECO:0000313" key="13">
    <source>
        <dbReference type="EMBL" id="APG63591.1"/>
    </source>
</evidence>
<dbReference type="OrthoDB" id="2181430at2"/>
<dbReference type="GO" id="GO:0005829">
    <property type="term" value="C:cytosol"/>
    <property type="evidence" value="ECO:0007669"/>
    <property type="project" value="TreeGrafter"/>
</dbReference>
<name>A0A1L3JEM1_9SPHN</name>
<dbReference type="SUPFAM" id="SSF46894">
    <property type="entry name" value="C-terminal effector domain of the bipartite response regulators"/>
    <property type="match status" value="1"/>
</dbReference>
<evidence type="ECO:0000256" key="6">
    <source>
        <dbReference type="ARBA" id="ARBA00023125"/>
    </source>
</evidence>
<dbReference type="PANTHER" id="PTHR48111:SF4">
    <property type="entry name" value="DNA-BINDING DUAL TRANSCRIPTIONAL REGULATOR OMPR"/>
    <property type="match status" value="1"/>
</dbReference>
<evidence type="ECO:0000259" key="11">
    <source>
        <dbReference type="PROSITE" id="PS50110"/>
    </source>
</evidence>
<evidence type="ECO:0000256" key="1">
    <source>
        <dbReference type="ARBA" id="ARBA00004496"/>
    </source>
</evidence>
<dbReference type="SUPFAM" id="SSF52172">
    <property type="entry name" value="CheY-like"/>
    <property type="match status" value="1"/>
</dbReference>
<keyword evidence="3 9" id="KW-0597">Phosphoprotein</keyword>
<evidence type="ECO:0000256" key="10">
    <source>
        <dbReference type="PROSITE-ProRule" id="PRU01091"/>
    </source>
</evidence>
<dbReference type="KEGG" id="sphl:LPB140_04790"/>
<comment type="subcellular location">
    <subcellularLocation>
        <location evidence="1">Cytoplasm</location>
    </subcellularLocation>
</comment>
<dbReference type="Proteomes" id="UP000242561">
    <property type="component" value="Chromosome"/>
</dbReference>
<dbReference type="Gene3D" id="6.10.250.690">
    <property type="match status" value="1"/>
</dbReference>
<keyword evidence="2" id="KW-0963">Cytoplasm</keyword>
<dbReference type="STRING" id="1913578.LPB140_04790"/>
<keyword evidence="6 10" id="KW-0238">DNA-binding</keyword>
<dbReference type="InterPro" id="IPR011006">
    <property type="entry name" value="CheY-like_superfamily"/>
</dbReference>
<evidence type="ECO:0000256" key="3">
    <source>
        <dbReference type="ARBA" id="ARBA00022553"/>
    </source>
</evidence>
<dbReference type="GO" id="GO:0000156">
    <property type="term" value="F:phosphorelay response regulator activity"/>
    <property type="evidence" value="ECO:0007669"/>
    <property type="project" value="TreeGrafter"/>
</dbReference>
<dbReference type="EMBL" id="CP018154">
    <property type="protein sequence ID" value="APG63591.1"/>
    <property type="molecule type" value="Genomic_DNA"/>
</dbReference>
<dbReference type="FunFam" id="1.10.10.10:FF:000099">
    <property type="entry name" value="Two-component system response regulator TorR"/>
    <property type="match status" value="1"/>
</dbReference>
<evidence type="ECO:0000313" key="14">
    <source>
        <dbReference type="Proteomes" id="UP000242561"/>
    </source>
</evidence>
<reference evidence="13 14" key="1">
    <citation type="submission" date="2016-11" db="EMBL/GenBank/DDBJ databases">
        <title>Sphingorhabdus sp. LPB0140, isolated from marine environment.</title>
        <authorList>
            <person name="Kim E."/>
            <person name="Yi H."/>
        </authorList>
    </citation>
    <scope>NUCLEOTIDE SEQUENCE [LARGE SCALE GENOMIC DNA]</scope>
    <source>
        <strain evidence="13 14">LPB0140</strain>
    </source>
</reference>
<dbReference type="SMART" id="SM00448">
    <property type="entry name" value="REC"/>
    <property type="match status" value="1"/>
</dbReference>
<feature type="modified residue" description="4-aspartylphosphate" evidence="9">
    <location>
        <position position="56"/>
    </location>
</feature>
<feature type="domain" description="OmpR/PhoB-type" evidence="12">
    <location>
        <begin position="133"/>
        <end position="233"/>
    </location>
</feature>
<keyword evidence="4" id="KW-0902">Two-component regulatory system</keyword>
<evidence type="ECO:0000259" key="12">
    <source>
        <dbReference type="PROSITE" id="PS51755"/>
    </source>
</evidence>